<gene>
    <name evidence="2" type="ORF">Cvel_26019</name>
</gene>
<accession>A0A0G4HCA9</accession>
<protein>
    <submittedName>
        <fullName evidence="2">Uncharacterized protein</fullName>
    </submittedName>
</protein>
<feature type="region of interest" description="Disordered" evidence="1">
    <location>
        <begin position="1"/>
        <end position="99"/>
    </location>
</feature>
<sequence length="686" mass="74875">MKATKATLSRMEPLGDPGSLPVHQPPNAGGSLEGWHTGQPRGDSRSQKNLNSPLDSNHDRGFCVLGPGTRKGEGMESAKGAAKKPRFSSQSEGASLDDDHSSVKRFQIRLVFESDDRHLQSLQGLFTAAGRPQLRGLLSSLRQLIVDTLDLSGRFPPLQSGKWGLGVDSCERLERAGSLVSRSRSDGKREATLILGMHLLRGHLESDCPSLQDVHFWLDGERFAAALEKWPGSRYIVHRPLMELTQTCTWVETRPATEPVKLLLEVSLDSTLATKEAGWDLPEHSEGVSSAASDSHPGRSTAPSWQEITQRGWITDVNVRMAGYLAPQNTAKPVLLLNVVVDTDFVRDSSPPPLAVGSRSQSPSCSLEVLEDALILPLQEYIRSCGESCGITVRKKRRDKKGEKSFRVVMWGEDPAHSELAFLVQLARSARSQTPEGQGTVGGSIVLQLKLTLADDNVRVLDVLEAKAEDLMLRLSSILKDFRNPSPTAVASADLSLSAPSTPPPSIAPAPDAYIACTRSVWSGKLDADRCTRLLWRDRPVFKKRSSQEPLGPQKGLSGSMPSRSDEPSAHSDPKAIFRGVVGLELRYQRSLEERAQLTVSGGSVSFSREDGAAPDPENGKQKREGEPQEMQNKVDLSNLPWLERRSRVDGASFFLPLHSPASAHLDPEIPASHAVKVETDVHPQK</sequence>
<name>A0A0G4HCA9_9ALVE</name>
<proteinExistence type="predicted"/>
<reference evidence="2" key="1">
    <citation type="submission" date="2014-11" db="EMBL/GenBank/DDBJ databases">
        <authorList>
            <person name="Otto D Thomas"/>
            <person name="Naeem Raeece"/>
        </authorList>
    </citation>
    <scope>NUCLEOTIDE SEQUENCE</scope>
</reference>
<evidence type="ECO:0000313" key="2">
    <source>
        <dbReference type="EMBL" id="CEM41433.1"/>
    </source>
</evidence>
<dbReference type="EMBL" id="CDMZ01002234">
    <property type="protein sequence ID" value="CEM41433.1"/>
    <property type="molecule type" value="Genomic_DNA"/>
</dbReference>
<feature type="compositionally biased region" description="Basic and acidic residues" evidence="1">
    <location>
        <begin position="564"/>
        <end position="576"/>
    </location>
</feature>
<organism evidence="2">
    <name type="scientific">Chromera velia CCMP2878</name>
    <dbReference type="NCBI Taxonomy" id="1169474"/>
    <lineage>
        <taxon>Eukaryota</taxon>
        <taxon>Sar</taxon>
        <taxon>Alveolata</taxon>
        <taxon>Colpodellida</taxon>
        <taxon>Chromeraceae</taxon>
        <taxon>Chromera</taxon>
    </lineage>
</organism>
<dbReference type="VEuPathDB" id="CryptoDB:Cvel_26019"/>
<evidence type="ECO:0000256" key="1">
    <source>
        <dbReference type="SAM" id="MobiDB-lite"/>
    </source>
</evidence>
<dbReference type="AlphaFoldDB" id="A0A0G4HCA9"/>
<feature type="compositionally biased region" description="Basic and acidic residues" evidence="1">
    <location>
        <begin position="608"/>
        <end position="627"/>
    </location>
</feature>
<feature type="region of interest" description="Disordered" evidence="1">
    <location>
        <begin position="599"/>
        <end position="638"/>
    </location>
</feature>
<feature type="region of interest" description="Disordered" evidence="1">
    <location>
        <begin position="544"/>
        <end position="576"/>
    </location>
</feature>
<feature type="region of interest" description="Disordered" evidence="1">
    <location>
        <begin position="279"/>
        <end position="305"/>
    </location>
</feature>